<keyword evidence="1 4" id="KW-0175">Coiled coil</keyword>
<dbReference type="VEuPathDB" id="TriTrypDB:ECC02_005607"/>
<evidence type="ECO:0000256" key="1">
    <source>
        <dbReference type="ARBA" id="ARBA00023054"/>
    </source>
</evidence>
<dbReference type="Pfam" id="PF00225">
    <property type="entry name" value="Kinesin"/>
    <property type="match status" value="1"/>
</dbReference>
<evidence type="ECO:0000256" key="5">
    <source>
        <dbReference type="SAM" id="MobiDB-lite"/>
    </source>
</evidence>
<dbReference type="GO" id="GO:0007018">
    <property type="term" value="P:microtubule-based movement"/>
    <property type="evidence" value="ECO:0007669"/>
    <property type="project" value="InterPro"/>
</dbReference>
<keyword evidence="3" id="KW-0067">ATP-binding</keyword>
<evidence type="ECO:0000313" key="7">
    <source>
        <dbReference type="EMBL" id="PWU95415.1"/>
    </source>
</evidence>
<dbReference type="VEuPathDB" id="TriTrypDB:C4B63_22g67"/>
<evidence type="ECO:0000256" key="2">
    <source>
        <dbReference type="ARBA" id="ARBA00023175"/>
    </source>
</evidence>
<dbReference type="EMBL" id="PRFA01000022">
    <property type="protein sequence ID" value="PWU95415.1"/>
    <property type="molecule type" value="Genomic_DNA"/>
</dbReference>
<dbReference type="PANTHER" id="PTHR47968">
    <property type="entry name" value="CENTROMERE PROTEIN E"/>
    <property type="match status" value="1"/>
</dbReference>
<evidence type="ECO:0000256" key="3">
    <source>
        <dbReference type="PROSITE-ProRule" id="PRU00283"/>
    </source>
</evidence>
<evidence type="ECO:0000259" key="6">
    <source>
        <dbReference type="PROSITE" id="PS50067"/>
    </source>
</evidence>
<comment type="similarity">
    <text evidence="3">Belongs to the TRAFAC class myosin-kinesin ATPase superfamily. Kinesin family.</text>
</comment>
<organism evidence="7 8">
    <name type="scientific">Trypanosoma cruzi</name>
    <dbReference type="NCBI Taxonomy" id="5693"/>
    <lineage>
        <taxon>Eukaryota</taxon>
        <taxon>Discoba</taxon>
        <taxon>Euglenozoa</taxon>
        <taxon>Kinetoplastea</taxon>
        <taxon>Metakinetoplastina</taxon>
        <taxon>Trypanosomatida</taxon>
        <taxon>Trypanosomatidae</taxon>
        <taxon>Trypanosoma</taxon>
        <taxon>Schizotrypanum</taxon>
    </lineage>
</organism>
<accession>A0A2V2VFW0</accession>
<dbReference type="VEuPathDB" id="TriTrypDB:C3747_87g68"/>
<dbReference type="VEuPathDB" id="TriTrypDB:TcCLB.503803.20"/>
<feature type="region of interest" description="Disordered" evidence="5">
    <location>
        <begin position="755"/>
        <end position="797"/>
    </location>
</feature>
<feature type="compositionally biased region" description="Basic residues" evidence="5">
    <location>
        <begin position="757"/>
        <end position="769"/>
    </location>
</feature>
<protein>
    <submittedName>
        <fullName evidence="7">Putative kinesin heavy chain</fullName>
    </submittedName>
</protein>
<dbReference type="PRINTS" id="PR00380">
    <property type="entry name" value="KINESINHEAVY"/>
</dbReference>
<comment type="caution">
    <text evidence="7">The sequence shown here is derived from an EMBL/GenBank/DDBJ whole genome shotgun (WGS) entry which is preliminary data.</text>
</comment>
<evidence type="ECO:0000256" key="4">
    <source>
        <dbReference type="SAM" id="Coils"/>
    </source>
</evidence>
<feature type="compositionally biased region" description="Polar residues" evidence="5">
    <location>
        <begin position="569"/>
        <end position="580"/>
    </location>
</feature>
<dbReference type="VEuPathDB" id="TriTrypDB:TcCL_NonESM01562"/>
<feature type="coiled-coil region" evidence="4">
    <location>
        <begin position="452"/>
        <end position="507"/>
    </location>
</feature>
<dbReference type="AlphaFoldDB" id="A0A2V2VFW0"/>
<dbReference type="InterPro" id="IPR027640">
    <property type="entry name" value="Kinesin-like_fam"/>
</dbReference>
<name>A0A2V2VFW0_TRYCR</name>
<dbReference type="VEuPathDB" id="TriTrypDB:TcYC6_0016630"/>
<feature type="region of interest" description="Disordered" evidence="5">
    <location>
        <begin position="564"/>
        <end position="607"/>
    </location>
</feature>
<feature type="coiled-coil region" evidence="4">
    <location>
        <begin position="667"/>
        <end position="694"/>
    </location>
</feature>
<dbReference type="VEuPathDB" id="TriTrypDB:Tc_MARK_6011"/>
<gene>
    <name evidence="7" type="ORF">C4B63_22g67</name>
</gene>
<keyword evidence="3" id="KW-0547">Nucleotide-binding</keyword>
<dbReference type="GO" id="GO:0008017">
    <property type="term" value="F:microtubule binding"/>
    <property type="evidence" value="ECO:0007669"/>
    <property type="project" value="InterPro"/>
</dbReference>
<dbReference type="Gene3D" id="3.40.850.10">
    <property type="entry name" value="Kinesin motor domain"/>
    <property type="match status" value="1"/>
</dbReference>
<dbReference type="SUPFAM" id="SSF52540">
    <property type="entry name" value="P-loop containing nucleoside triphosphate hydrolases"/>
    <property type="match status" value="1"/>
</dbReference>
<dbReference type="VEuPathDB" id="TriTrypDB:BCY84_01657"/>
<dbReference type="InterPro" id="IPR036961">
    <property type="entry name" value="Kinesin_motor_dom_sf"/>
</dbReference>
<feature type="domain" description="Kinesin motor" evidence="6">
    <location>
        <begin position="5"/>
        <end position="366"/>
    </location>
</feature>
<dbReference type="GO" id="GO:0005524">
    <property type="term" value="F:ATP binding"/>
    <property type="evidence" value="ECO:0007669"/>
    <property type="project" value="UniProtKB-UniRule"/>
</dbReference>
<reference evidence="7 8" key="1">
    <citation type="journal article" date="2018" name="Microb. Genom.">
        <title>Expanding an expanded genome: long-read sequencing of Trypanosoma cruzi.</title>
        <authorList>
            <person name="Berna L."/>
            <person name="Rodriguez M."/>
            <person name="Chiribao M.L."/>
            <person name="Parodi-Talice A."/>
            <person name="Pita S."/>
            <person name="Rijo G."/>
            <person name="Alvarez-Valin F."/>
            <person name="Robello C."/>
        </authorList>
    </citation>
    <scope>NUCLEOTIDE SEQUENCE [LARGE SCALE GENOMIC DNA]</scope>
    <source>
        <strain evidence="7 8">Dm28c</strain>
    </source>
</reference>
<evidence type="ECO:0000313" key="8">
    <source>
        <dbReference type="Proteomes" id="UP000246121"/>
    </source>
</evidence>
<dbReference type="VEuPathDB" id="TriTrypDB:TCSYLVIO_007296"/>
<keyword evidence="2 3" id="KW-0505">Motor protein</keyword>
<dbReference type="PANTHER" id="PTHR47968:SF75">
    <property type="entry name" value="CENTROMERE-ASSOCIATED PROTEIN E"/>
    <property type="match status" value="1"/>
</dbReference>
<dbReference type="VEuPathDB" id="TriTrypDB:TCDM_01005"/>
<dbReference type="VEuPathDB" id="TriTrypDB:TcBrA4_0037340"/>
<proteinExistence type="inferred from homology"/>
<dbReference type="VEuPathDB" id="TriTrypDB:TcCLB.503805.3"/>
<dbReference type="PROSITE" id="PS50067">
    <property type="entry name" value="KINESIN_MOTOR_2"/>
    <property type="match status" value="1"/>
</dbReference>
<sequence>MSEEKVRVSCRFRPLNAAEQNGCLCVTFEGPRHVICRTAKSPCWTQQLVASPRGALTDDASSLSGTVVASDYYKFAFSRVYEPDTTQKQLYDDVACPIVDDVMHGYNGTLLVYGQTGAGKTHTMFGLHSPLSEESGSLRFNMHENAAGIVPRAVRQLFYAIHSAEEVVEFEIRVQFVEIYMEHVRDLLNPTGCSLHVREDPAGFYVENCEMPYVTSTEEVLQLVHSGLRRRVTAATTINDASSRSHCVLNIVVKSVNRAKHEATIGKLFLVDLAGCEKVSKTLADGLRLEEAKLINKSLTTLGHVIICLAEKRAHVPYRDSKLTRILKDSLGGNSRTALVLCCSPSQLEAHETLSTLRFGARAQNVCNRAVVNRQFTTEELKGMLDLAKVEIQRLRCLLRGKACSELTRETYTSRGHLEAQAGSLSRRTKESFELDSVDALLQQGVREQLSLEDMRAEMERLRDALRDAQYTTDLLYVQSAAQASVVQILQQECVAWEEEFSNVTRELYAQRRYAEHYRMLFHEAREEAEVVPLQLTSYMEQLHTLLGMVEDGSFLPQRHVRRSPFSRDLSQNTNKSESPPITPHAGTGILEGTRGNTKSTSDRKSCPVESQPFVIIPPRYEMTGLRRGDNVTAAVFDSVREMEDNDWTGHHSGDGDQNGDMMLNRMEAVMDEVEKLRNLNGALTLELQLAEKKLVIRHERIETLKHGLRQECAAKQELQRTLEAERVCHQAQLQDARNDALHWRQLYDDLLNNSHTRSRKHNGRHRNEHRSSTPTLEAALTSREPSSPADSPVAMGHGIIVKPIRGGGQKELN</sequence>
<dbReference type="GO" id="GO:0003777">
    <property type="term" value="F:microtubule motor activity"/>
    <property type="evidence" value="ECO:0007669"/>
    <property type="project" value="InterPro"/>
</dbReference>
<feature type="binding site" evidence="3">
    <location>
        <begin position="114"/>
        <end position="121"/>
    </location>
    <ligand>
        <name>ATP</name>
        <dbReference type="ChEBI" id="CHEBI:30616"/>
    </ligand>
</feature>
<dbReference type="InterPro" id="IPR027417">
    <property type="entry name" value="P-loop_NTPase"/>
</dbReference>
<dbReference type="InterPro" id="IPR001752">
    <property type="entry name" value="Kinesin_motor_dom"/>
</dbReference>
<dbReference type="Proteomes" id="UP000246121">
    <property type="component" value="Unassembled WGS sequence"/>
</dbReference>
<dbReference type="SMART" id="SM00129">
    <property type="entry name" value="KISc"/>
    <property type="match status" value="1"/>
</dbReference>
<dbReference type="VEuPathDB" id="TriTrypDB:TcG_05352"/>
<dbReference type="VEuPathDB" id="TriTrypDB:TcCLB.506479.60"/>